<dbReference type="AlphaFoldDB" id="A0AAW2H478"/>
<sequence length="395" mass="43756">MPNAFACVGLFIGIVGTAFMGLLITGSLQLLVKIHHMMCIRLRKPVLVYDEVVVATLTTDVRKSWLSARAATLIVDITILACYIGIGSVYVVFISGIIQECVDSEKMIGQSYYALMIFPFLFIMNMMRNLADIAPISVVGNALLITAALIGIVYSLKDGIGDKWSIIGPNVNMYPKFIGVVFFSICSPGMILAIEHSMKHPWNYVKPCGILNWGMTFLILIHIFVGSIGYLKWGPDARGNFIRNHETLDGATITALIMQALAIYFTYGLQCYMPIHILKYNYAMPAIENSTCKGTPFLWDLIIRFSITIATCILAAAIPKLDLFTGLVGAVCISTLATLIPVTMYILVHHENYGRFKWRLILGVSMLAVVFVATACAVATNLVLIVKYFKYRTMR</sequence>
<protein>
    <recommendedName>
        <fullName evidence="6">Amino acid transporter transmembrane domain-containing protein</fullName>
    </recommendedName>
</protein>
<accession>A0AAW2H478</accession>
<feature type="transmembrane region" description="Helical" evidence="5">
    <location>
        <begin position="177"/>
        <end position="198"/>
    </location>
</feature>
<comment type="caution">
    <text evidence="7">The sequence shown here is derived from an EMBL/GenBank/DDBJ whole genome shotgun (WGS) entry which is preliminary data.</text>
</comment>
<evidence type="ECO:0000256" key="1">
    <source>
        <dbReference type="ARBA" id="ARBA00004141"/>
    </source>
</evidence>
<dbReference type="Pfam" id="PF01490">
    <property type="entry name" value="Aa_trans"/>
    <property type="match status" value="1"/>
</dbReference>
<feature type="transmembrane region" description="Helical" evidence="5">
    <location>
        <begin position="360"/>
        <end position="386"/>
    </location>
</feature>
<evidence type="ECO:0000259" key="6">
    <source>
        <dbReference type="Pfam" id="PF01490"/>
    </source>
</evidence>
<feature type="transmembrane region" description="Helical" evidence="5">
    <location>
        <begin position="6"/>
        <end position="32"/>
    </location>
</feature>
<feature type="transmembrane region" description="Helical" evidence="5">
    <location>
        <begin position="110"/>
        <end position="126"/>
    </location>
</feature>
<gene>
    <name evidence="7" type="ORF">PUN28_001267</name>
</gene>
<reference evidence="7 8" key="1">
    <citation type="submission" date="2023-03" db="EMBL/GenBank/DDBJ databases">
        <title>High recombination rates correlate with genetic variation in Cardiocondyla obscurior ants.</title>
        <authorList>
            <person name="Errbii M."/>
        </authorList>
    </citation>
    <scope>NUCLEOTIDE SEQUENCE [LARGE SCALE GENOMIC DNA]</scope>
    <source>
        <strain evidence="7">Alpha-2009</strain>
        <tissue evidence="7">Whole body</tissue>
    </source>
</reference>
<comment type="subcellular location">
    <subcellularLocation>
        <location evidence="1">Membrane</location>
        <topology evidence="1">Multi-pass membrane protein</topology>
    </subcellularLocation>
</comment>
<feature type="domain" description="Amino acid transporter transmembrane" evidence="6">
    <location>
        <begin position="1"/>
        <end position="382"/>
    </location>
</feature>
<dbReference type="PANTHER" id="PTHR22950:SF349">
    <property type="entry name" value="AMINO ACID TRANSPORTER TRANSMEMBRANE DOMAIN-CONTAINING PROTEIN"/>
    <property type="match status" value="1"/>
</dbReference>
<feature type="transmembrane region" description="Helical" evidence="5">
    <location>
        <begin position="138"/>
        <end position="157"/>
    </location>
</feature>
<evidence type="ECO:0000313" key="7">
    <source>
        <dbReference type="EMBL" id="KAL0134355.1"/>
    </source>
</evidence>
<proteinExistence type="predicted"/>
<dbReference type="EMBL" id="JADYXP020000001">
    <property type="protein sequence ID" value="KAL0134355.1"/>
    <property type="molecule type" value="Genomic_DNA"/>
</dbReference>
<name>A0AAW2H478_9HYME</name>
<evidence type="ECO:0000256" key="3">
    <source>
        <dbReference type="ARBA" id="ARBA00022989"/>
    </source>
</evidence>
<keyword evidence="3 5" id="KW-1133">Transmembrane helix</keyword>
<feature type="transmembrane region" description="Helical" evidence="5">
    <location>
        <begin position="324"/>
        <end position="348"/>
    </location>
</feature>
<evidence type="ECO:0000256" key="5">
    <source>
        <dbReference type="SAM" id="Phobius"/>
    </source>
</evidence>
<dbReference type="GO" id="GO:0005774">
    <property type="term" value="C:vacuolar membrane"/>
    <property type="evidence" value="ECO:0007669"/>
    <property type="project" value="TreeGrafter"/>
</dbReference>
<dbReference type="InterPro" id="IPR013057">
    <property type="entry name" value="AA_transpt_TM"/>
</dbReference>
<feature type="transmembrane region" description="Helical" evidence="5">
    <location>
        <begin position="251"/>
        <end position="275"/>
    </location>
</feature>
<evidence type="ECO:0000256" key="2">
    <source>
        <dbReference type="ARBA" id="ARBA00022692"/>
    </source>
</evidence>
<evidence type="ECO:0000256" key="4">
    <source>
        <dbReference type="ARBA" id="ARBA00023136"/>
    </source>
</evidence>
<dbReference type="GO" id="GO:0015179">
    <property type="term" value="F:L-amino acid transmembrane transporter activity"/>
    <property type="evidence" value="ECO:0007669"/>
    <property type="project" value="TreeGrafter"/>
</dbReference>
<keyword evidence="4 5" id="KW-0472">Membrane</keyword>
<keyword evidence="8" id="KW-1185">Reference proteome</keyword>
<feature type="transmembrane region" description="Helical" evidence="5">
    <location>
        <begin position="210"/>
        <end position="231"/>
    </location>
</feature>
<organism evidence="7 8">
    <name type="scientific">Cardiocondyla obscurior</name>
    <dbReference type="NCBI Taxonomy" id="286306"/>
    <lineage>
        <taxon>Eukaryota</taxon>
        <taxon>Metazoa</taxon>
        <taxon>Ecdysozoa</taxon>
        <taxon>Arthropoda</taxon>
        <taxon>Hexapoda</taxon>
        <taxon>Insecta</taxon>
        <taxon>Pterygota</taxon>
        <taxon>Neoptera</taxon>
        <taxon>Endopterygota</taxon>
        <taxon>Hymenoptera</taxon>
        <taxon>Apocrita</taxon>
        <taxon>Aculeata</taxon>
        <taxon>Formicoidea</taxon>
        <taxon>Formicidae</taxon>
        <taxon>Myrmicinae</taxon>
        <taxon>Cardiocondyla</taxon>
    </lineage>
</organism>
<feature type="transmembrane region" description="Helical" evidence="5">
    <location>
        <begin position="296"/>
        <end position="318"/>
    </location>
</feature>
<feature type="transmembrane region" description="Helical" evidence="5">
    <location>
        <begin position="73"/>
        <end position="98"/>
    </location>
</feature>
<evidence type="ECO:0000313" key="8">
    <source>
        <dbReference type="Proteomes" id="UP001430953"/>
    </source>
</evidence>
<dbReference type="Proteomes" id="UP001430953">
    <property type="component" value="Unassembled WGS sequence"/>
</dbReference>
<keyword evidence="2 5" id="KW-0812">Transmembrane</keyword>
<dbReference type="PANTHER" id="PTHR22950">
    <property type="entry name" value="AMINO ACID TRANSPORTER"/>
    <property type="match status" value="1"/>
</dbReference>